<keyword evidence="2" id="KW-1133">Transmembrane helix</keyword>
<feature type="transmembrane region" description="Helical" evidence="2">
    <location>
        <begin position="274"/>
        <end position="297"/>
    </location>
</feature>
<keyword evidence="2" id="KW-0472">Membrane</keyword>
<keyword evidence="4" id="KW-1185">Reference proteome</keyword>
<feature type="transmembrane region" description="Helical" evidence="2">
    <location>
        <begin position="57"/>
        <end position="77"/>
    </location>
</feature>
<dbReference type="OrthoDB" id="2745223at2759"/>
<evidence type="ECO:0000313" key="4">
    <source>
        <dbReference type="Proteomes" id="UP000256964"/>
    </source>
</evidence>
<evidence type="ECO:0000313" key="3">
    <source>
        <dbReference type="EMBL" id="RDX55820.1"/>
    </source>
</evidence>
<accession>A0A371DTF0</accession>
<protein>
    <submittedName>
        <fullName evidence="3">Uncharacterized protein</fullName>
    </submittedName>
</protein>
<dbReference type="EMBL" id="KZ857381">
    <property type="protein sequence ID" value="RDX55820.1"/>
    <property type="molecule type" value="Genomic_DNA"/>
</dbReference>
<dbReference type="STRING" id="139420.A0A371DTF0"/>
<keyword evidence="2" id="KW-0812">Transmembrane</keyword>
<dbReference type="AlphaFoldDB" id="A0A371DTF0"/>
<feature type="region of interest" description="Disordered" evidence="1">
    <location>
        <begin position="378"/>
        <end position="535"/>
    </location>
</feature>
<dbReference type="Proteomes" id="UP000256964">
    <property type="component" value="Unassembled WGS sequence"/>
</dbReference>
<feature type="transmembrane region" description="Helical" evidence="2">
    <location>
        <begin position="179"/>
        <end position="206"/>
    </location>
</feature>
<dbReference type="SUPFAM" id="SSF81321">
    <property type="entry name" value="Family A G protein-coupled receptor-like"/>
    <property type="match status" value="1"/>
</dbReference>
<feature type="transmembrane region" description="Helical" evidence="2">
    <location>
        <begin position="226"/>
        <end position="253"/>
    </location>
</feature>
<proteinExistence type="predicted"/>
<feature type="transmembrane region" description="Helical" evidence="2">
    <location>
        <begin position="135"/>
        <end position="159"/>
    </location>
</feature>
<feature type="compositionally biased region" description="Polar residues" evidence="1">
    <location>
        <begin position="378"/>
        <end position="388"/>
    </location>
</feature>
<evidence type="ECO:0000256" key="1">
    <source>
        <dbReference type="SAM" id="MobiDB-lite"/>
    </source>
</evidence>
<reference evidence="3 4" key="1">
    <citation type="journal article" date="2018" name="Biotechnol. Biofuels">
        <title>Integrative visual omics of the white-rot fungus Polyporus brumalis exposes the biotechnological potential of its oxidative enzymes for delignifying raw plant biomass.</title>
        <authorList>
            <person name="Miyauchi S."/>
            <person name="Rancon A."/>
            <person name="Drula E."/>
            <person name="Hage H."/>
            <person name="Chaduli D."/>
            <person name="Favel A."/>
            <person name="Grisel S."/>
            <person name="Henrissat B."/>
            <person name="Herpoel-Gimbert I."/>
            <person name="Ruiz-Duenas F.J."/>
            <person name="Chevret D."/>
            <person name="Hainaut M."/>
            <person name="Lin J."/>
            <person name="Wang M."/>
            <person name="Pangilinan J."/>
            <person name="Lipzen A."/>
            <person name="Lesage-Meessen L."/>
            <person name="Navarro D."/>
            <person name="Riley R."/>
            <person name="Grigoriev I.V."/>
            <person name="Zhou S."/>
            <person name="Raouche S."/>
            <person name="Rosso M.N."/>
        </authorList>
    </citation>
    <scope>NUCLEOTIDE SEQUENCE [LARGE SCALE GENOMIC DNA]</scope>
    <source>
        <strain evidence="3 4">BRFM 1820</strain>
    </source>
</reference>
<name>A0A371DTF0_9APHY</name>
<evidence type="ECO:0000256" key="2">
    <source>
        <dbReference type="SAM" id="Phobius"/>
    </source>
</evidence>
<gene>
    <name evidence="3" type="ORF">OH76DRAFT_1460537</name>
</gene>
<feature type="compositionally biased region" description="Polar residues" evidence="1">
    <location>
        <begin position="464"/>
        <end position="492"/>
    </location>
</feature>
<feature type="transmembrane region" description="Helical" evidence="2">
    <location>
        <begin position="321"/>
        <end position="342"/>
    </location>
</feature>
<organism evidence="3 4">
    <name type="scientific">Lentinus brumalis</name>
    <dbReference type="NCBI Taxonomy" id="2498619"/>
    <lineage>
        <taxon>Eukaryota</taxon>
        <taxon>Fungi</taxon>
        <taxon>Dikarya</taxon>
        <taxon>Basidiomycota</taxon>
        <taxon>Agaricomycotina</taxon>
        <taxon>Agaricomycetes</taxon>
        <taxon>Polyporales</taxon>
        <taxon>Polyporaceae</taxon>
        <taxon>Lentinus</taxon>
    </lineage>
</organism>
<sequence length="535" mass="59578">MRKTRCRLLGLFQSTSHLHHEIYTPAFRMSPRHDASHPSPFPTDSAGGPSAMSTINAFTSAVIGLECSSILCFMLLLMTPAPKHPMVKALIISCLFRSILDILLPIVHKVVPQELGDDLSNHDAMISFCIADSILLRYVTVVKAAFAVSFTLPCLYLAIVQLQPKRSADDYPRLTRRTVLTLCGAPFVWALPVLVTPIAPIAQGLIHGPVEYNITSCYFDDPAFSIVSLVFTLVPLAIAIFITFIMGMVIWRFSNTMLENAGWLFVKTKRFARFAALVFVTMISAALYAVVLSLWIVGHKAWKGEPDPAGWRAQNPSLTRMIRASVLWEAITPLLFFLIFAAQEEIYETWRGWLSLVIPLPGRKHDGRLSDRLRTSQLATQEMQSSRTHPLRSFARDTSDSTLPNYKRPALPGKIVTRPLSYSEGRRGQAGLNPPPRRGRQKSVSTDERSRSSRYRLPFMKAPSMTTFGSQLSRGSHSQRYASSYGDYTSAETGGPPSTVEVPYTERPPRSSYHRPDTPGSSKTFGRGGAARRWS</sequence>